<dbReference type="PROSITE" id="PS50991">
    <property type="entry name" value="PYR_CT"/>
    <property type="match status" value="1"/>
</dbReference>
<dbReference type="CDD" id="cd07940">
    <property type="entry name" value="DRE_TIM_IPMS"/>
    <property type="match status" value="1"/>
</dbReference>
<dbReference type="InterPro" id="IPR036230">
    <property type="entry name" value="LeuA_allosteric_dom_sf"/>
</dbReference>
<evidence type="ECO:0000313" key="11">
    <source>
        <dbReference type="Proteomes" id="UP000619545"/>
    </source>
</evidence>
<dbReference type="InterPro" id="IPR000891">
    <property type="entry name" value="PYR_CT"/>
</dbReference>
<keyword evidence="3 7" id="KW-0028">Amino-acid biosynthesis</keyword>
<dbReference type="HAMAP" id="MF_01028">
    <property type="entry name" value="CimA"/>
    <property type="match status" value="1"/>
</dbReference>
<dbReference type="Gene3D" id="3.20.20.70">
    <property type="entry name" value="Aldolase class I"/>
    <property type="match status" value="1"/>
</dbReference>
<evidence type="ECO:0000313" key="10">
    <source>
        <dbReference type="EMBL" id="HII70582.1"/>
    </source>
</evidence>
<dbReference type="Gene3D" id="1.10.238.260">
    <property type="match status" value="1"/>
</dbReference>
<dbReference type="GO" id="GO:0003852">
    <property type="term" value="F:2-isopropylmalate synthase activity"/>
    <property type="evidence" value="ECO:0007669"/>
    <property type="project" value="InterPro"/>
</dbReference>
<evidence type="ECO:0000256" key="1">
    <source>
        <dbReference type="ARBA" id="ARBA00006154"/>
    </source>
</evidence>
<comment type="catalytic activity">
    <reaction evidence="7">
        <text>pyruvate + acetyl-CoA + H2O = (3R)-citramalate + CoA + H(+)</text>
        <dbReference type="Rhea" id="RHEA:19045"/>
        <dbReference type="ChEBI" id="CHEBI:15361"/>
        <dbReference type="ChEBI" id="CHEBI:15377"/>
        <dbReference type="ChEBI" id="CHEBI:15378"/>
        <dbReference type="ChEBI" id="CHEBI:30934"/>
        <dbReference type="ChEBI" id="CHEBI:57287"/>
        <dbReference type="ChEBI" id="CHEBI:57288"/>
        <dbReference type="EC" id="2.3.3.21"/>
    </reaction>
</comment>
<keyword evidence="4 7" id="KW-0412">Isoleucine biosynthesis</keyword>
<comment type="caution">
    <text evidence="10">The sequence shown here is derived from an EMBL/GenBank/DDBJ whole genome shotgun (WGS) entry which is preliminary data.</text>
</comment>
<dbReference type="InterPro" id="IPR024890">
    <property type="entry name" value="Citramalate_synthase_CimA"/>
</dbReference>
<dbReference type="FunFam" id="3.20.20.70:FF:000010">
    <property type="entry name" value="2-isopropylmalate synthase"/>
    <property type="match status" value="1"/>
</dbReference>
<evidence type="ECO:0000256" key="3">
    <source>
        <dbReference type="ARBA" id="ARBA00022605"/>
    </source>
</evidence>
<dbReference type="RefSeq" id="WP_011018647.1">
    <property type="nucleotide sequence ID" value="NZ_DUJS01000004.1"/>
</dbReference>
<evidence type="ECO:0000256" key="2">
    <source>
        <dbReference type="ARBA" id="ARBA00011738"/>
    </source>
</evidence>
<dbReference type="PANTHER" id="PTHR42880:SF2">
    <property type="entry name" value="(R)-CITRAMALATE SYNTHASE CIMA"/>
    <property type="match status" value="1"/>
</dbReference>
<evidence type="ECO:0000256" key="4">
    <source>
        <dbReference type="ARBA" id="ARBA00022624"/>
    </source>
</evidence>
<dbReference type="Proteomes" id="UP000619545">
    <property type="component" value="Unassembled WGS sequence"/>
</dbReference>
<feature type="domain" description="Pyruvate carboxyltransferase" evidence="9">
    <location>
        <begin position="14"/>
        <end position="267"/>
    </location>
</feature>
<dbReference type="NCBIfam" id="NF002085">
    <property type="entry name" value="PRK00915.1-2"/>
    <property type="match status" value="1"/>
</dbReference>
<dbReference type="OMA" id="NMFAHES"/>
<dbReference type="NCBIfam" id="NF002086">
    <property type="entry name" value="PRK00915.1-3"/>
    <property type="match status" value="1"/>
</dbReference>
<gene>
    <name evidence="7" type="primary">cimA</name>
    <name evidence="10" type="ORF">HA336_05055</name>
</gene>
<dbReference type="Pfam" id="PF00682">
    <property type="entry name" value="HMGL-like"/>
    <property type="match status" value="1"/>
</dbReference>
<dbReference type="EC" id="2.3.3.21" evidence="7"/>
<evidence type="ECO:0000256" key="7">
    <source>
        <dbReference type="HAMAP-Rule" id="MF_01028"/>
    </source>
</evidence>
<keyword evidence="10" id="KW-0012">Acyltransferase</keyword>
<dbReference type="SMART" id="SM00917">
    <property type="entry name" value="LeuA_dimer"/>
    <property type="match status" value="1"/>
</dbReference>
<dbReference type="GO" id="GO:0009097">
    <property type="term" value="P:isoleucine biosynthetic process"/>
    <property type="evidence" value="ECO:0007669"/>
    <property type="project" value="UniProtKB-UniRule"/>
</dbReference>
<dbReference type="InterPro" id="IPR054691">
    <property type="entry name" value="LeuA/HCS_post-cat"/>
</dbReference>
<comment type="pathway">
    <text evidence="7">Amino-acid biosynthesis; L-isoleucine biosynthesis; 2-oxobutanoate from pyruvate: step 1/3.</text>
</comment>
<dbReference type="PROSITE" id="PS00815">
    <property type="entry name" value="AIPM_HOMOCIT_SYNTH_1"/>
    <property type="match status" value="1"/>
</dbReference>
<proteinExistence type="inferred from homology"/>
<evidence type="ECO:0000256" key="5">
    <source>
        <dbReference type="ARBA" id="ARBA00022679"/>
    </source>
</evidence>
<accession>A0A832WMT6</accession>
<evidence type="ECO:0000256" key="6">
    <source>
        <dbReference type="ARBA" id="ARBA00023304"/>
    </source>
</evidence>
<evidence type="ECO:0000259" key="9">
    <source>
        <dbReference type="PROSITE" id="PS50991"/>
    </source>
</evidence>
<comment type="function">
    <text evidence="7">Catalyzes the condensation of pyruvate and acetyl-coenzyme A to form (R)-citramalate.</text>
</comment>
<dbReference type="GO" id="GO:0009098">
    <property type="term" value="P:L-leucine biosynthetic process"/>
    <property type="evidence" value="ECO:0007669"/>
    <property type="project" value="InterPro"/>
</dbReference>
<dbReference type="InterPro" id="IPR011830">
    <property type="entry name" value="LEU1_arch"/>
</dbReference>
<dbReference type="Pfam" id="PF08502">
    <property type="entry name" value="LeuA_dimer"/>
    <property type="match status" value="1"/>
</dbReference>
<dbReference type="InterPro" id="IPR002034">
    <property type="entry name" value="AIPM/Hcit_synth_CS"/>
</dbReference>
<protein>
    <recommendedName>
        <fullName evidence="7">Putative (R)-citramalate synthase CimA</fullName>
        <ecNumber evidence="7">2.3.3.21</ecNumber>
    </recommendedName>
</protein>
<dbReference type="EMBL" id="DUJS01000004">
    <property type="protein sequence ID" value="HII70582.1"/>
    <property type="molecule type" value="Genomic_DNA"/>
</dbReference>
<comment type="similarity">
    <text evidence="1 7 8">Belongs to the alpha-IPM synthase/homocitrate synthase family.</text>
</comment>
<dbReference type="NCBIfam" id="TIGR02090">
    <property type="entry name" value="LEU1_arch"/>
    <property type="match status" value="1"/>
</dbReference>
<dbReference type="SUPFAM" id="SSF51569">
    <property type="entry name" value="Aldolase"/>
    <property type="match status" value="1"/>
</dbReference>
<dbReference type="PANTHER" id="PTHR42880">
    <property type="entry name" value="HOMOCITRATE SYNTHASE"/>
    <property type="match status" value="1"/>
</dbReference>
<dbReference type="GeneID" id="1477578"/>
<comment type="subunit">
    <text evidence="2 7">Homodimer.</text>
</comment>
<dbReference type="Pfam" id="PF22617">
    <property type="entry name" value="HCS_D2"/>
    <property type="match status" value="1"/>
</dbReference>
<dbReference type="SUPFAM" id="SSF110921">
    <property type="entry name" value="2-isopropylmalate synthase LeuA, allosteric (dimerisation) domain"/>
    <property type="match status" value="1"/>
</dbReference>
<dbReference type="Gene3D" id="3.30.160.270">
    <property type="match status" value="1"/>
</dbReference>
<dbReference type="InterPro" id="IPR013785">
    <property type="entry name" value="Aldolase_TIM"/>
</dbReference>
<dbReference type="FunFam" id="1.10.238.260:FF:000001">
    <property type="entry name" value="2-isopropylmalate synthase"/>
    <property type="match status" value="1"/>
</dbReference>
<dbReference type="InterPro" id="IPR013709">
    <property type="entry name" value="2-isopropylmalate_synth_dimer"/>
</dbReference>
<keyword evidence="5 7" id="KW-0808">Transferase</keyword>
<organism evidence="10 11">
    <name type="scientific">Methanopyrus kandleri</name>
    <dbReference type="NCBI Taxonomy" id="2320"/>
    <lineage>
        <taxon>Archaea</taxon>
        <taxon>Methanobacteriati</taxon>
        <taxon>Methanobacteriota</taxon>
        <taxon>Methanomada group</taxon>
        <taxon>Methanopyri</taxon>
        <taxon>Methanopyrales</taxon>
        <taxon>Methanopyraceae</taxon>
        <taxon>Methanopyrus</taxon>
    </lineage>
</organism>
<dbReference type="UniPathway" id="UPA00047">
    <property type="reaction ID" value="UER00066"/>
</dbReference>
<dbReference type="SMR" id="A0A832WMT6"/>
<keyword evidence="6 7" id="KW-0100">Branched-chain amino acid biosynthesis</keyword>
<dbReference type="GO" id="GO:0043714">
    <property type="term" value="F:(R)-citramalate synthase activity"/>
    <property type="evidence" value="ECO:0007669"/>
    <property type="project" value="UniProtKB-EC"/>
</dbReference>
<sequence length="509" mass="55687">MREANADADPPDEVRIFDTTLRDGEQTPGVALTPEEKLRIARKLDEIGVDTIEAGFAAASEGELKAIRRIAREELDAEVCSMARMVKGDVDAAVEAEADAVHIVVPTSEVHVKKKLRMDREEVLERAREVVEYARDHGLTVEISTEDGTRTELEYLYEVFDACLEAGAERLGYNDTVGVMAPEGMFLAVKKLRERVGEDVILSVHCHDDFGMATANTVAAVRAGARQVHVTVNGIGERAGNAALEEVVVVLEELYGVDTGIRTERLTELSKLVERLTGVRVPPNKAVVGENAFTHESGIHADGILKDESTYEPIPPEKVGHERRFVLGKHVGTSVIRKKLKQMGVDVDDEQLLEILRRLKRLGDRGKRITEADLRAIAEDVLGRPAERDIEVEDFTTVTGKRTIPTASIVVKIDGTRKEAASTGVGPVDATIKALERALKDQGIDFELVEYRAEALTGGTDAITHVDVKLRDPETGDIVHSGSSREDIVVASLEAFIDGINSLMARKRS</sequence>
<reference evidence="10" key="1">
    <citation type="journal article" date="2020" name="bioRxiv">
        <title>A rank-normalized archaeal taxonomy based on genome phylogeny resolves widespread incomplete and uneven classifications.</title>
        <authorList>
            <person name="Rinke C."/>
            <person name="Chuvochina M."/>
            <person name="Mussig A.J."/>
            <person name="Chaumeil P.-A."/>
            <person name="Waite D.W."/>
            <person name="Whitman W.B."/>
            <person name="Parks D.H."/>
            <person name="Hugenholtz P."/>
        </authorList>
    </citation>
    <scope>NUCLEOTIDE SEQUENCE</scope>
    <source>
        <strain evidence="10">UBA8853</strain>
    </source>
</reference>
<name>A0A832WMT6_9EURY</name>
<dbReference type="AlphaFoldDB" id="A0A832WMT6"/>
<evidence type="ECO:0000256" key="8">
    <source>
        <dbReference type="RuleBase" id="RU003523"/>
    </source>
</evidence>
<dbReference type="PROSITE" id="PS00816">
    <property type="entry name" value="AIPM_HOMOCIT_SYNTH_2"/>
    <property type="match status" value="1"/>
</dbReference>